<dbReference type="Proteomes" id="UP000199138">
    <property type="component" value="Unassembled WGS sequence"/>
</dbReference>
<dbReference type="Gene3D" id="3.40.50.880">
    <property type="match status" value="1"/>
</dbReference>
<evidence type="ECO:0008006" key="4">
    <source>
        <dbReference type="Google" id="ProtNLM"/>
    </source>
</evidence>
<keyword evidence="3" id="KW-1185">Reference proteome</keyword>
<dbReference type="InterPro" id="IPR029062">
    <property type="entry name" value="Class_I_gatase-like"/>
</dbReference>
<evidence type="ECO:0000313" key="2">
    <source>
        <dbReference type="EMBL" id="SFU74869.1"/>
    </source>
</evidence>
<dbReference type="RefSeq" id="WP_093026390.1">
    <property type="nucleotide sequence ID" value="NZ_FPBK01000019.1"/>
</dbReference>
<keyword evidence="1" id="KW-0732">Signal</keyword>
<protein>
    <recommendedName>
        <fullName evidence="4">Beta-galactosidase trimerisation domain-containing protein</fullName>
    </recommendedName>
</protein>
<gene>
    <name evidence="2" type="ORF">SAMN05216480_1197</name>
</gene>
<accession>A0A1I7IPK2</accession>
<evidence type="ECO:0000313" key="3">
    <source>
        <dbReference type="Proteomes" id="UP000199138"/>
    </source>
</evidence>
<dbReference type="OrthoDB" id="605164at2"/>
<dbReference type="CDD" id="cd03143">
    <property type="entry name" value="A4_beta-galactosidase_middle_domain"/>
    <property type="match status" value="1"/>
</dbReference>
<evidence type="ECO:0000256" key="1">
    <source>
        <dbReference type="SAM" id="SignalP"/>
    </source>
</evidence>
<name>A0A1I7IPK2_9FLAO</name>
<dbReference type="SUPFAM" id="SSF52317">
    <property type="entry name" value="Class I glutamine amidotransferase-like"/>
    <property type="match status" value="1"/>
</dbReference>
<reference evidence="2 3" key="1">
    <citation type="submission" date="2016-10" db="EMBL/GenBank/DDBJ databases">
        <authorList>
            <person name="de Groot N.N."/>
        </authorList>
    </citation>
    <scope>NUCLEOTIDE SEQUENCE [LARGE SCALE GENOMIC DNA]</scope>
    <source>
        <strain evidence="2 3">CGMCC 1.12333</strain>
    </source>
</reference>
<dbReference type="STRING" id="1224947.SAMN05216480_1197"/>
<dbReference type="AlphaFoldDB" id="A0A1I7IPK2"/>
<feature type="signal peptide" evidence="1">
    <location>
        <begin position="1"/>
        <end position="21"/>
    </location>
</feature>
<proteinExistence type="predicted"/>
<sequence length="726" mass="82673">MTTQRYTLLSLFGFLSMLGNAQQDTLQTPEKTAFQTVSPWMPEIDVQSDIAIIYGAHDTEELSFQNRLQSWRNHGYETQFMTGISWGDYKDYYLGDWDGENHLNIAQVQQDGEDIMHGPVNPYVVPVPSFLKYLKEEVVKKAIDNGITTIYLEEPEFWNYAGYSDPFKKEWQAYYGFPWRAQHTSPENTYLSNKLKYHLFYNAIKEVSEYAKAYGKSKGKDIKVFIPTHSLINYTAWQIVSPEASLASLPSIDGYIAQVWTGTSRSPNYFNGTKKERVFENAFLEYNAMVSMTEPTKRKVYLLTDPIEDGIKDWADYKRNYEATFTAELLYPTITNFEVMPWPQRIYMRPYKTSEDGAEALIPDFYATQMQVMINSLNSMPYANNKVNGSKGIGVLMANSMMFQRFPNHEGYDDPLISNFYGQTMPLLKRGVPIDIVHIENLSYPATLANIKVLVMSYANMKPLSKESHAYLADWVQQGGVLVYCGADNDPYQTVQEWWNTDGNQYQAPSEHLFELLGITVSNQDATFSVGKGTVHVLRTNPKEFVLQSKGDTDYISTITKAYETNAQAGKLIFKNHLHLERGAYDIAAVLTESVSDEPLVIDGPVIDLYDPELPVLAKKVIVPGTQAFLYNLNRVEKDTPKVVAAAARVSEEHYGKRSYDFTVKSPKRTVNVMRVWLPKRYKGITVTNVEGTTMTPEELEWDKSSSTVLLKFPNAPAGVQVHINW</sequence>
<organism evidence="2 3">
    <name type="scientific">Pustulibacterium marinum</name>
    <dbReference type="NCBI Taxonomy" id="1224947"/>
    <lineage>
        <taxon>Bacteria</taxon>
        <taxon>Pseudomonadati</taxon>
        <taxon>Bacteroidota</taxon>
        <taxon>Flavobacteriia</taxon>
        <taxon>Flavobacteriales</taxon>
        <taxon>Flavobacteriaceae</taxon>
        <taxon>Pustulibacterium</taxon>
    </lineage>
</organism>
<feature type="chain" id="PRO_5011539266" description="Beta-galactosidase trimerisation domain-containing protein" evidence="1">
    <location>
        <begin position="22"/>
        <end position="726"/>
    </location>
</feature>
<dbReference type="EMBL" id="FPBK01000019">
    <property type="protein sequence ID" value="SFU74869.1"/>
    <property type="molecule type" value="Genomic_DNA"/>
</dbReference>